<feature type="compositionally biased region" description="Polar residues" evidence="1">
    <location>
        <begin position="261"/>
        <end position="273"/>
    </location>
</feature>
<feature type="region of interest" description="Disordered" evidence="1">
    <location>
        <begin position="255"/>
        <end position="276"/>
    </location>
</feature>
<comment type="caution">
    <text evidence="2">The sequence shown here is derived from an EMBL/GenBank/DDBJ whole genome shotgun (WGS) entry which is preliminary data.</text>
</comment>
<evidence type="ECO:0000313" key="3">
    <source>
        <dbReference type="Proteomes" id="UP001345013"/>
    </source>
</evidence>
<dbReference type="EMBL" id="JAVRRG010000025">
    <property type="protein sequence ID" value="KAK5095866.1"/>
    <property type="molecule type" value="Genomic_DNA"/>
</dbReference>
<protein>
    <submittedName>
        <fullName evidence="2">Uncharacterized protein</fullName>
    </submittedName>
</protein>
<name>A0ABR0KGL2_9EURO</name>
<feature type="compositionally biased region" description="Basic and acidic residues" evidence="1">
    <location>
        <begin position="529"/>
        <end position="543"/>
    </location>
</feature>
<dbReference type="Proteomes" id="UP001345013">
    <property type="component" value="Unassembled WGS sequence"/>
</dbReference>
<feature type="region of interest" description="Disordered" evidence="1">
    <location>
        <begin position="1"/>
        <end position="75"/>
    </location>
</feature>
<feature type="compositionally biased region" description="Polar residues" evidence="1">
    <location>
        <begin position="24"/>
        <end position="37"/>
    </location>
</feature>
<accession>A0ABR0KGL2</accession>
<keyword evidence="3" id="KW-1185">Reference proteome</keyword>
<organism evidence="2 3">
    <name type="scientific">Lithohypha guttulata</name>
    <dbReference type="NCBI Taxonomy" id="1690604"/>
    <lineage>
        <taxon>Eukaryota</taxon>
        <taxon>Fungi</taxon>
        <taxon>Dikarya</taxon>
        <taxon>Ascomycota</taxon>
        <taxon>Pezizomycotina</taxon>
        <taxon>Eurotiomycetes</taxon>
        <taxon>Chaetothyriomycetidae</taxon>
        <taxon>Chaetothyriales</taxon>
        <taxon>Trichomeriaceae</taxon>
        <taxon>Lithohypha</taxon>
    </lineage>
</organism>
<feature type="compositionally biased region" description="Polar residues" evidence="1">
    <location>
        <begin position="49"/>
        <end position="73"/>
    </location>
</feature>
<sequence length="549" mass="60344">MPVDSALGHESTSRHRPSEEEVGTQISRDGLQSTSAGSVFDGRAENFESPPSSHGDQSLPANSNHPLAETKTSPAHIPLPFSPALSFVEGQAVSTHDFGAAEAHSLAVPARPKEYDTLREGLRRLAELRMGALEVRAMKKEERTNIRNLHRQLTEEVRKLIYSMREKLPSATVDDLTNWEDSFILIEDVAEESEQADVKIAQAEGRVIQVEWDMCGLEEELYEITESGGPGIERPSSIRQGSGYPRLPAAGAVTDAVAPSSPVSSGDTGSLVSPTGPEAEARYYRHAMLPSGPSLGSEEAEESFHLRPLAEEEALMAEEDISLAPPLHESAELNICNGWQFVDIDTAAIREEASRTGLLAGDSNGSEFTQVDLYGLSRWLMYGTPWNIHLMSNQDRLRAVISSFQIFRAWLTNNLEALSAPHVHSAKVDERNYSMLTRYVRNWQWDPSAKADAGPEDAVGLDYDTLRGDAETEDQASPTQWAPSAPFFEPLGLHTPRTMALAPNAQQDAPPPNRRIFAAHAPSEVSPQDSRRHDLHALQERRARSQSLP</sequence>
<reference evidence="2 3" key="1">
    <citation type="submission" date="2023-08" db="EMBL/GenBank/DDBJ databases">
        <title>Black Yeasts Isolated from many extreme environments.</title>
        <authorList>
            <person name="Coleine C."/>
            <person name="Stajich J.E."/>
            <person name="Selbmann L."/>
        </authorList>
    </citation>
    <scope>NUCLEOTIDE SEQUENCE [LARGE SCALE GENOMIC DNA]</scope>
    <source>
        <strain evidence="2 3">CCFEE 5885</strain>
    </source>
</reference>
<evidence type="ECO:0000256" key="1">
    <source>
        <dbReference type="SAM" id="MobiDB-lite"/>
    </source>
</evidence>
<feature type="region of interest" description="Disordered" evidence="1">
    <location>
        <begin position="500"/>
        <end position="549"/>
    </location>
</feature>
<proteinExistence type="predicted"/>
<evidence type="ECO:0000313" key="2">
    <source>
        <dbReference type="EMBL" id="KAK5095866.1"/>
    </source>
</evidence>
<gene>
    <name evidence="2" type="ORF">LTR24_002830</name>
</gene>